<dbReference type="EMBL" id="VSRR010031426">
    <property type="protein sequence ID" value="MPC70602.1"/>
    <property type="molecule type" value="Genomic_DNA"/>
</dbReference>
<evidence type="ECO:0000313" key="2">
    <source>
        <dbReference type="EMBL" id="MPC70602.1"/>
    </source>
</evidence>
<sequence>MFASLCAACNLLCLTCRQNSSASMMSVDLHLVCVTEFQLHGSLSFIQGKETPVKIIYGVLQLQLAHVRLLQSPRLLSEPWQNGPANPLPLLSPPLAASIPQTFHHNSRSFFLSIYRLPGLGTM</sequence>
<feature type="chain" id="PRO_5023132554" description="Secreted protein" evidence="1">
    <location>
        <begin position="22"/>
        <end position="123"/>
    </location>
</feature>
<comment type="caution">
    <text evidence="2">The sequence shown here is derived from an EMBL/GenBank/DDBJ whole genome shotgun (WGS) entry which is preliminary data.</text>
</comment>
<dbReference type="Proteomes" id="UP000324222">
    <property type="component" value="Unassembled WGS sequence"/>
</dbReference>
<keyword evidence="1" id="KW-0732">Signal</keyword>
<proteinExistence type="predicted"/>
<dbReference type="AlphaFoldDB" id="A0A5B7HHB0"/>
<name>A0A5B7HHB0_PORTR</name>
<reference evidence="2" key="1">
    <citation type="submission" date="2019-05" db="EMBL/GenBank/DDBJ databases">
        <title>Another draft genome of Portunus trituberculatus and its Hox gene families provides insights of decapod evolution.</title>
        <authorList>
            <person name="Jeong J.-H."/>
            <person name="Song I."/>
            <person name="Kim S."/>
            <person name="Choi T."/>
            <person name="Kim D."/>
            <person name="Ryu S."/>
            <person name="Kim W."/>
        </authorList>
    </citation>
    <scope>NUCLEOTIDE SEQUENCE [LARGE SCALE GENOMIC DNA]</scope>
    <source>
        <tissue evidence="2">Muscle</tissue>
    </source>
</reference>
<feature type="signal peptide" evidence="1">
    <location>
        <begin position="1"/>
        <end position="21"/>
    </location>
</feature>
<keyword evidence="3" id="KW-1185">Reference proteome</keyword>
<evidence type="ECO:0000313" key="3">
    <source>
        <dbReference type="Proteomes" id="UP000324222"/>
    </source>
</evidence>
<evidence type="ECO:0000256" key="1">
    <source>
        <dbReference type="SAM" id="SignalP"/>
    </source>
</evidence>
<organism evidence="2 3">
    <name type="scientific">Portunus trituberculatus</name>
    <name type="common">Swimming crab</name>
    <name type="synonym">Neptunus trituberculatus</name>
    <dbReference type="NCBI Taxonomy" id="210409"/>
    <lineage>
        <taxon>Eukaryota</taxon>
        <taxon>Metazoa</taxon>
        <taxon>Ecdysozoa</taxon>
        <taxon>Arthropoda</taxon>
        <taxon>Crustacea</taxon>
        <taxon>Multicrustacea</taxon>
        <taxon>Malacostraca</taxon>
        <taxon>Eumalacostraca</taxon>
        <taxon>Eucarida</taxon>
        <taxon>Decapoda</taxon>
        <taxon>Pleocyemata</taxon>
        <taxon>Brachyura</taxon>
        <taxon>Eubrachyura</taxon>
        <taxon>Portunoidea</taxon>
        <taxon>Portunidae</taxon>
        <taxon>Portuninae</taxon>
        <taxon>Portunus</taxon>
    </lineage>
</organism>
<protein>
    <recommendedName>
        <fullName evidence="4">Secreted protein</fullName>
    </recommendedName>
</protein>
<accession>A0A5B7HHB0</accession>
<evidence type="ECO:0008006" key="4">
    <source>
        <dbReference type="Google" id="ProtNLM"/>
    </source>
</evidence>
<gene>
    <name evidence="2" type="ORF">E2C01_064856</name>
</gene>